<dbReference type="EMBL" id="AMPZ03000002">
    <property type="protein sequence ID" value="KAH9590626.1"/>
    <property type="molecule type" value="Genomic_DNA"/>
</dbReference>
<sequence length="92" mass="10651">MQVVSLNQSPNNSRCYLGVKFLSTNLGGGTPTNSMYIFVICERFKIKPETVKRLNNHHIRQIIIIRFTVLKLCSLYWLQSLKFTATFWLGLV</sequence>
<evidence type="ECO:0000313" key="1">
    <source>
        <dbReference type="EMBL" id="KAH9590626.1"/>
    </source>
</evidence>
<protein>
    <submittedName>
        <fullName evidence="1">Uncharacterized protein</fullName>
    </submittedName>
</protein>
<gene>
    <name evidence="1" type="ORF">MS3_00010346</name>
</gene>
<dbReference type="AlphaFoldDB" id="A0A922LNY6"/>
<dbReference type="GeneID" id="58546535"/>
<proteinExistence type="predicted"/>
<reference evidence="1" key="2">
    <citation type="journal article" date="2019" name="Gigascience">
        <title>High-quality Schistosoma haematobium genome achieved by single-molecule and long-range sequencing.</title>
        <authorList>
            <person name="Stroehlein A.J."/>
            <person name="Korhonen P.K."/>
            <person name="Chong T.M."/>
            <person name="Lim Y.L."/>
            <person name="Chan K.G."/>
            <person name="Webster B."/>
            <person name="Rollinson D."/>
            <person name="Brindley P.J."/>
            <person name="Gasser R.B."/>
            <person name="Young N.D."/>
        </authorList>
    </citation>
    <scope>NUCLEOTIDE SEQUENCE</scope>
</reference>
<comment type="caution">
    <text evidence="1">The sequence shown here is derived from an EMBL/GenBank/DDBJ whole genome shotgun (WGS) entry which is preliminary data.</text>
</comment>
<name>A0A922LNY6_SCHHA</name>
<reference evidence="1" key="3">
    <citation type="submission" date="2021-06" db="EMBL/GenBank/DDBJ databases">
        <title>Chromosome-level genome assembly for S. haematobium.</title>
        <authorList>
            <person name="Stroehlein A.J."/>
        </authorList>
    </citation>
    <scope>NUCLEOTIDE SEQUENCE</scope>
</reference>
<organism evidence="1 2">
    <name type="scientific">Schistosoma haematobium</name>
    <name type="common">Blood fluke</name>
    <dbReference type="NCBI Taxonomy" id="6185"/>
    <lineage>
        <taxon>Eukaryota</taxon>
        <taxon>Metazoa</taxon>
        <taxon>Spiralia</taxon>
        <taxon>Lophotrochozoa</taxon>
        <taxon>Platyhelminthes</taxon>
        <taxon>Trematoda</taxon>
        <taxon>Digenea</taxon>
        <taxon>Strigeidida</taxon>
        <taxon>Schistosomatoidea</taxon>
        <taxon>Schistosomatidae</taxon>
        <taxon>Schistosoma</taxon>
    </lineage>
</organism>
<dbReference type="KEGG" id="shx:MS3_00010346"/>
<dbReference type="RefSeq" id="XP_051070999.1">
    <property type="nucleotide sequence ID" value="XM_051218708.1"/>
</dbReference>
<keyword evidence="2" id="KW-1185">Reference proteome</keyword>
<reference evidence="1" key="4">
    <citation type="journal article" date="2022" name="PLoS Pathog.">
        <title>Chromosome-level genome of Schistosoma haematobium underpins genome-wide explorations of molecular variation.</title>
        <authorList>
            <person name="Stroehlein A.J."/>
            <person name="Korhonen P.K."/>
            <person name="Lee V.V."/>
            <person name="Ralph S.A."/>
            <person name="Mentink-Kane M."/>
            <person name="You H."/>
            <person name="McManus D.P."/>
            <person name="Tchuente L.T."/>
            <person name="Stothard J.R."/>
            <person name="Kaur P."/>
            <person name="Dudchenko O."/>
            <person name="Aiden E.L."/>
            <person name="Yang B."/>
            <person name="Yang H."/>
            <person name="Emery A.M."/>
            <person name="Webster B.L."/>
            <person name="Brindley P.J."/>
            <person name="Rollinson D."/>
            <person name="Chang B.C.H."/>
            <person name="Gasser R.B."/>
            <person name="Young N.D."/>
        </authorList>
    </citation>
    <scope>NUCLEOTIDE SEQUENCE</scope>
</reference>
<reference evidence="1" key="1">
    <citation type="journal article" date="2012" name="Nat. Genet.">
        <title>Whole-genome sequence of Schistosoma haematobium.</title>
        <authorList>
            <person name="Young N.D."/>
            <person name="Jex A.R."/>
            <person name="Li B."/>
            <person name="Liu S."/>
            <person name="Yang L."/>
            <person name="Xiong Z."/>
            <person name="Li Y."/>
            <person name="Cantacessi C."/>
            <person name="Hall R.S."/>
            <person name="Xu X."/>
            <person name="Chen F."/>
            <person name="Wu X."/>
            <person name="Zerlotini A."/>
            <person name="Oliveira G."/>
            <person name="Hofmann A."/>
            <person name="Zhang G."/>
            <person name="Fang X."/>
            <person name="Kang Y."/>
            <person name="Campbell B.E."/>
            <person name="Loukas A."/>
            <person name="Ranganathan S."/>
            <person name="Rollinson D."/>
            <person name="Rinaldi G."/>
            <person name="Brindley P.J."/>
            <person name="Yang H."/>
            <person name="Wang J."/>
            <person name="Wang J."/>
            <person name="Gasser R.B."/>
        </authorList>
    </citation>
    <scope>NUCLEOTIDE SEQUENCE</scope>
</reference>
<evidence type="ECO:0000313" key="2">
    <source>
        <dbReference type="Proteomes" id="UP000471633"/>
    </source>
</evidence>
<dbReference type="CTD" id="58546535"/>
<dbReference type="Proteomes" id="UP000471633">
    <property type="component" value="Unassembled WGS sequence"/>
</dbReference>
<accession>A0A922LNY6</accession>